<gene>
    <name evidence="2" type="ORF">E7272_02540</name>
</gene>
<dbReference type="Gene3D" id="2.40.100.20">
    <property type="match status" value="1"/>
</dbReference>
<proteinExistence type="predicted"/>
<protein>
    <recommendedName>
        <fullName evidence="1">Cyclophilin-like domain-containing protein</fullName>
    </recommendedName>
</protein>
<evidence type="ECO:0000313" key="3">
    <source>
        <dbReference type="Proteomes" id="UP000766246"/>
    </source>
</evidence>
<dbReference type="AlphaFoldDB" id="A0A927U9Y3"/>
<feature type="domain" description="Cyclophilin-like" evidence="1">
    <location>
        <begin position="3"/>
        <end position="109"/>
    </location>
</feature>
<dbReference type="InterPro" id="IPR029000">
    <property type="entry name" value="Cyclophilin-like_dom_sf"/>
</dbReference>
<dbReference type="EMBL" id="SVER01000004">
    <property type="protein sequence ID" value="MBE5918700.1"/>
    <property type="molecule type" value="Genomic_DNA"/>
</dbReference>
<organism evidence="2 3">
    <name type="scientific">Pseudobutyrivibrio ruminis</name>
    <dbReference type="NCBI Taxonomy" id="46206"/>
    <lineage>
        <taxon>Bacteria</taxon>
        <taxon>Bacillati</taxon>
        <taxon>Bacillota</taxon>
        <taxon>Clostridia</taxon>
        <taxon>Lachnospirales</taxon>
        <taxon>Lachnospiraceae</taxon>
        <taxon>Pseudobutyrivibrio</taxon>
    </lineage>
</organism>
<comment type="caution">
    <text evidence="2">The sequence shown here is derived from an EMBL/GenBank/DDBJ whole genome shotgun (WGS) entry which is preliminary data.</text>
</comment>
<name>A0A927U9Y3_9FIRM</name>
<reference evidence="2" key="1">
    <citation type="submission" date="2019-04" db="EMBL/GenBank/DDBJ databases">
        <title>Evolution of Biomass-Degrading Anaerobic Consortia Revealed by Metagenomics.</title>
        <authorList>
            <person name="Peng X."/>
        </authorList>
    </citation>
    <scope>NUCLEOTIDE SEQUENCE</scope>
    <source>
        <strain evidence="2">SIG311</strain>
    </source>
</reference>
<accession>A0A927U9Y3</accession>
<sequence length="110" mass="12280">MKLKIDGTEVPVTWEENSSVEALKEMSPLTVEMSMYGGFEQVGSIGKSIVRDDKQTTTDYGDIVLYSGNQIVIFYGSNSWAYTRLGHIDMSKEELTDMLGSKDVTLTLEK</sequence>
<evidence type="ECO:0000313" key="2">
    <source>
        <dbReference type="EMBL" id="MBE5918700.1"/>
    </source>
</evidence>
<evidence type="ECO:0000259" key="1">
    <source>
        <dbReference type="Pfam" id="PF18050"/>
    </source>
</evidence>
<dbReference type="SUPFAM" id="SSF50891">
    <property type="entry name" value="Cyclophilin-like"/>
    <property type="match status" value="1"/>
</dbReference>
<dbReference type="Pfam" id="PF18050">
    <property type="entry name" value="Cyclophil_like2"/>
    <property type="match status" value="1"/>
</dbReference>
<dbReference type="InterPro" id="IPR041183">
    <property type="entry name" value="Cyclophilin-like"/>
</dbReference>
<dbReference type="Proteomes" id="UP000766246">
    <property type="component" value="Unassembled WGS sequence"/>
</dbReference>